<comment type="caution">
    <text evidence="12">The sequence shown here is derived from an EMBL/GenBank/DDBJ whole genome shotgun (WGS) entry which is preliminary data.</text>
</comment>
<protein>
    <submittedName>
        <fullName evidence="12">Uncharacterized protein</fullName>
    </submittedName>
</protein>
<evidence type="ECO:0000313" key="13">
    <source>
        <dbReference type="Proteomes" id="UP000823388"/>
    </source>
</evidence>
<evidence type="ECO:0000259" key="10">
    <source>
        <dbReference type="Pfam" id="PF23559"/>
    </source>
</evidence>
<dbReference type="InterPro" id="IPR036388">
    <property type="entry name" value="WH-like_DNA-bd_sf"/>
</dbReference>
<keyword evidence="2" id="KW-0433">Leucine-rich repeat</keyword>
<dbReference type="InterPro" id="IPR044974">
    <property type="entry name" value="Disease_R_plants"/>
</dbReference>
<evidence type="ECO:0000256" key="5">
    <source>
        <dbReference type="ARBA" id="ARBA00022821"/>
    </source>
</evidence>
<feature type="domain" description="Disease resistance N-terminal" evidence="9">
    <location>
        <begin position="12"/>
        <end position="97"/>
    </location>
</feature>
<dbReference type="GO" id="GO:0042742">
    <property type="term" value="P:defense response to bacterium"/>
    <property type="evidence" value="ECO:0007669"/>
    <property type="project" value="UniProtKB-ARBA"/>
</dbReference>
<proteinExistence type="inferred from homology"/>
<dbReference type="Pfam" id="PF18052">
    <property type="entry name" value="Rx_N"/>
    <property type="match status" value="1"/>
</dbReference>
<dbReference type="PANTHER" id="PTHR23155:SF1028">
    <property type="entry name" value="OS08G0174800 PROTEIN"/>
    <property type="match status" value="1"/>
</dbReference>
<dbReference type="GO" id="GO:0009626">
    <property type="term" value="P:plant-type hypersensitive response"/>
    <property type="evidence" value="ECO:0007669"/>
    <property type="project" value="UniProtKB-ARBA"/>
</dbReference>
<name>A0A8T0PM94_PANVG</name>
<evidence type="ECO:0000256" key="3">
    <source>
        <dbReference type="ARBA" id="ARBA00022737"/>
    </source>
</evidence>
<dbReference type="EMBL" id="CM029051">
    <property type="protein sequence ID" value="KAG2560186.1"/>
    <property type="molecule type" value="Genomic_DNA"/>
</dbReference>
<evidence type="ECO:0000256" key="6">
    <source>
        <dbReference type="ARBA" id="ARBA00023054"/>
    </source>
</evidence>
<feature type="compositionally biased region" description="Basic and acidic residues" evidence="7">
    <location>
        <begin position="910"/>
        <end position="921"/>
    </location>
</feature>
<keyword evidence="3" id="KW-0677">Repeat</keyword>
<dbReference type="Gene3D" id="3.40.50.300">
    <property type="entry name" value="P-loop containing nucleotide triphosphate hydrolases"/>
    <property type="match status" value="1"/>
</dbReference>
<dbReference type="InterPro" id="IPR038005">
    <property type="entry name" value="RX-like_CC"/>
</dbReference>
<feature type="region of interest" description="Disordered" evidence="7">
    <location>
        <begin position="910"/>
        <end position="932"/>
    </location>
</feature>
<reference evidence="12" key="1">
    <citation type="submission" date="2020-05" db="EMBL/GenBank/DDBJ databases">
        <title>WGS assembly of Panicum virgatum.</title>
        <authorList>
            <person name="Lovell J.T."/>
            <person name="Jenkins J."/>
            <person name="Shu S."/>
            <person name="Juenger T.E."/>
            <person name="Schmutz J."/>
        </authorList>
    </citation>
    <scope>NUCLEOTIDE SEQUENCE</scope>
    <source>
        <strain evidence="12">AP13</strain>
    </source>
</reference>
<evidence type="ECO:0000256" key="4">
    <source>
        <dbReference type="ARBA" id="ARBA00022741"/>
    </source>
</evidence>
<organism evidence="12 13">
    <name type="scientific">Panicum virgatum</name>
    <name type="common">Blackwell switchgrass</name>
    <dbReference type="NCBI Taxonomy" id="38727"/>
    <lineage>
        <taxon>Eukaryota</taxon>
        <taxon>Viridiplantae</taxon>
        <taxon>Streptophyta</taxon>
        <taxon>Embryophyta</taxon>
        <taxon>Tracheophyta</taxon>
        <taxon>Spermatophyta</taxon>
        <taxon>Magnoliopsida</taxon>
        <taxon>Liliopsida</taxon>
        <taxon>Poales</taxon>
        <taxon>Poaceae</taxon>
        <taxon>PACMAD clade</taxon>
        <taxon>Panicoideae</taxon>
        <taxon>Panicodae</taxon>
        <taxon>Paniceae</taxon>
        <taxon>Panicinae</taxon>
        <taxon>Panicum</taxon>
        <taxon>Panicum sect. Hiantes</taxon>
    </lineage>
</organism>
<dbReference type="Pfam" id="PF23598">
    <property type="entry name" value="LRR_14"/>
    <property type="match status" value="1"/>
</dbReference>
<evidence type="ECO:0000256" key="2">
    <source>
        <dbReference type="ARBA" id="ARBA00022614"/>
    </source>
</evidence>
<dbReference type="InterPro" id="IPR042197">
    <property type="entry name" value="Apaf_helical"/>
</dbReference>
<evidence type="ECO:0000259" key="11">
    <source>
        <dbReference type="Pfam" id="PF23598"/>
    </source>
</evidence>
<dbReference type="PANTHER" id="PTHR23155">
    <property type="entry name" value="DISEASE RESISTANCE PROTEIN RP"/>
    <property type="match status" value="1"/>
</dbReference>
<dbReference type="Gene3D" id="1.20.5.4130">
    <property type="match status" value="1"/>
</dbReference>
<gene>
    <name evidence="12" type="ORF">PVAP13_8KG043600</name>
</gene>
<dbReference type="Pfam" id="PF00931">
    <property type="entry name" value="NB-ARC"/>
    <property type="match status" value="1"/>
</dbReference>
<dbReference type="InterPro" id="IPR027417">
    <property type="entry name" value="P-loop_NTPase"/>
</dbReference>
<evidence type="ECO:0000313" key="12">
    <source>
        <dbReference type="EMBL" id="KAG2560186.1"/>
    </source>
</evidence>
<dbReference type="Proteomes" id="UP000823388">
    <property type="component" value="Chromosome 8K"/>
</dbReference>
<feature type="domain" description="Disease resistance protein winged helix" evidence="10">
    <location>
        <begin position="433"/>
        <end position="506"/>
    </location>
</feature>
<keyword evidence="5" id="KW-0611">Plant defense</keyword>
<dbReference type="InterPro" id="IPR041118">
    <property type="entry name" value="Rx_N"/>
</dbReference>
<dbReference type="PRINTS" id="PR00364">
    <property type="entry name" value="DISEASERSIST"/>
</dbReference>
<evidence type="ECO:0000256" key="7">
    <source>
        <dbReference type="SAM" id="MobiDB-lite"/>
    </source>
</evidence>
<accession>A0A8T0PM94</accession>
<sequence>MEQAMVSVATGALKLVLGKLATLLIEEFKLVVGVRGKIRFLQAELEAMHAFLLKMSWVEEPDEQAKSWMKQVRELSYDIHDSIDDFMLRVGDGESTKPKGVKGFIKRSMNLLTETKTRRRIGKEVKSLETLVKEVADRRARYRIDDSICKATNATVDPRVSCQYKDPSELEGIEGPTEKIIKMLNGGEEDAPVPQLKLVSIVGFGGLGKTTLARRVYDTFGKHFDYRAFVSVSRHPNMVMILKDILSQVGYDGHLSEIEESLIGTISMYLENKRYFIVVDDVWDVQSWDTINRGFSKNSHGSKIITTTRVSKVAESCCIPYGGCVHNLMPLSTVDSERLFLRRIFGNGQQCPRHLKRVSDKILEKCGGLPLAILAISGLLATNRQEDQWEQVQNSIGQGLGSNPAAEGMMRILSFSYFNLNPCLRSCLLYLSIYPEDDMIYKEDLIMRWIVEGFIPEEHGVQTIYEIGERCYNELVNRSLIQPAEGIHFVDRKDRCRVHDTILDFVISKSKEDNFVTLLGVPGVHPDPQNKARRLSLQSGCEIPTDLLLSNARSLVAFGVAVKLPSLKEFKNLRALSFEGCRQLEDHLVVGIGNLCHLKHLRFHKTGIRKFPEEIVKLQFLETLEISLFYSGLNKIPSTFCQLRRLVHLAVDSDFILPDDIGGMQALQVLEGIDVFRHSTKFCQQLGQLTNLRKLQLELWSFSAGENFQEQIKELVSSIRKLGNAKLYSLQTDGGYDYEDEEPMEEFAFHLDESWFYALCGLRELVMKAPIPLRVPRSMNSLSNVHKLWLHLFEIQQADIDILGNLPALQELTLFAEDYAAAGPKGRPLRISPNHGFSFLTYFLIATESGDLGLIFEAGSMPKLQKLVLIFKEYDSWSRTKGNFDFGIGHLACLTSVGIARPDEIEPESKAPFERAIEAHPNHPSLEELEWQ</sequence>
<evidence type="ECO:0000256" key="1">
    <source>
        <dbReference type="ARBA" id="ARBA00008894"/>
    </source>
</evidence>
<dbReference type="FunFam" id="1.10.10.10:FF:000322">
    <property type="entry name" value="Probable disease resistance protein At1g63360"/>
    <property type="match status" value="1"/>
</dbReference>
<dbReference type="Gene3D" id="1.10.10.10">
    <property type="entry name" value="Winged helix-like DNA-binding domain superfamily/Winged helix DNA-binding domain"/>
    <property type="match status" value="1"/>
</dbReference>
<dbReference type="InterPro" id="IPR055414">
    <property type="entry name" value="LRR_R13L4/SHOC2-like"/>
</dbReference>
<dbReference type="InterPro" id="IPR032675">
    <property type="entry name" value="LRR_dom_sf"/>
</dbReference>
<feature type="domain" description="Disease resistance R13L4/SHOC-2-like LRR" evidence="11">
    <location>
        <begin position="552"/>
        <end position="926"/>
    </location>
</feature>
<dbReference type="CDD" id="cd14798">
    <property type="entry name" value="RX-CC_like"/>
    <property type="match status" value="1"/>
</dbReference>
<dbReference type="SUPFAM" id="SSF52540">
    <property type="entry name" value="P-loop containing nucleoside triphosphate hydrolases"/>
    <property type="match status" value="1"/>
</dbReference>
<keyword evidence="4" id="KW-0547">Nucleotide-binding</keyword>
<dbReference type="GO" id="GO:0002758">
    <property type="term" value="P:innate immune response-activating signaling pathway"/>
    <property type="evidence" value="ECO:0007669"/>
    <property type="project" value="UniProtKB-ARBA"/>
</dbReference>
<comment type="similarity">
    <text evidence="1">Belongs to the disease resistance NB-LRR family.</text>
</comment>
<evidence type="ECO:0000259" key="9">
    <source>
        <dbReference type="Pfam" id="PF18052"/>
    </source>
</evidence>
<feature type="domain" description="NB-ARC" evidence="8">
    <location>
        <begin position="177"/>
        <end position="318"/>
    </location>
</feature>
<dbReference type="Pfam" id="PF23559">
    <property type="entry name" value="WHD_DRP"/>
    <property type="match status" value="1"/>
</dbReference>
<dbReference type="AlphaFoldDB" id="A0A8T0PM94"/>
<dbReference type="InterPro" id="IPR058922">
    <property type="entry name" value="WHD_DRP"/>
</dbReference>
<dbReference type="Gene3D" id="3.80.10.10">
    <property type="entry name" value="Ribonuclease Inhibitor"/>
    <property type="match status" value="1"/>
</dbReference>
<dbReference type="InterPro" id="IPR002182">
    <property type="entry name" value="NB-ARC"/>
</dbReference>
<keyword evidence="6" id="KW-0175">Coiled coil</keyword>
<dbReference type="Gene3D" id="1.10.8.430">
    <property type="entry name" value="Helical domain of apoptotic protease-activating factors"/>
    <property type="match status" value="1"/>
</dbReference>
<dbReference type="GO" id="GO:0043531">
    <property type="term" value="F:ADP binding"/>
    <property type="evidence" value="ECO:0007669"/>
    <property type="project" value="InterPro"/>
</dbReference>
<keyword evidence="13" id="KW-1185">Reference proteome</keyword>
<dbReference type="SUPFAM" id="SSF52047">
    <property type="entry name" value="RNI-like"/>
    <property type="match status" value="1"/>
</dbReference>
<evidence type="ECO:0000259" key="8">
    <source>
        <dbReference type="Pfam" id="PF00931"/>
    </source>
</evidence>